<feature type="transmembrane region" description="Helical" evidence="1">
    <location>
        <begin position="960"/>
        <end position="980"/>
    </location>
</feature>
<dbReference type="Gene3D" id="3.30.70.1320">
    <property type="entry name" value="Multidrug efflux transporter AcrB pore domain like"/>
    <property type="match status" value="1"/>
</dbReference>
<dbReference type="Gene3D" id="3.30.70.1440">
    <property type="entry name" value="Multidrug efflux transporter AcrB pore domain"/>
    <property type="match status" value="1"/>
</dbReference>
<dbReference type="Gene3D" id="3.30.70.1430">
    <property type="entry name" value="Multidrug efflux transporter AcrB pore domain"/>
    <property type="match status" value="2"/>
</dbReference>
<feature type="transmembrane region" description="Helical" evidence="1">
    <location>
        <begin position="387"/>
        <end position="413"/>
    </location>
</feature>
<dbReference type="InterPro" id="IPR001036">
    <property type="entry name" value="Acrflvin-R"/>
</dbReference>
<feature type="transmembrane region" description="Helical" evidence="1">
    <location>
        <begin position="884"/>
        <end position="902"/>
    </location>
</feature>
<dbReference type="Gene3D" id="1.20.1640.10">
    <property type="entry name" value="Multidrug efflux transporter AcrB transmembrane domain"/>
    <property type="match status" value="2"/>
</dbReference>
<dbReference type="AlphaFoldDB" id="A0A557SK85"/>
<feature type="transmembrane region" description="Helical" evidence="1">
    <location>
        <begin position="361"/>
        <end position="381"/>
    </location>
</feature>
<reference evidence="2 3" key="1">
    <citation type="submission" date="2019-07" db="EMBL/GenBank/DDBJ databases">
        <title>The pathways for chlorine oxyanion respiration interact through the shared metabolite chlorate.</title>
        <authorList>
            <person name="Barnum T.P."/>
            <person name="Cheng Y."/>
            <person name="Hill K.A."/>
            <person name="Lucas L.N."/>
            <person name="Carlson H.K."/>
            <person name="Coates J.D."/>
        </authorList>
    </citation>
    <scope>NUCLEOTIDE SEQUENCE [LARGE SCALE GENOMIC DNA]</scope>
    <source>
        <strain evidence="2 3">BK-1</strain>
    </source>
</reference>
<gene>
    <name evidence="2" type="ORF">FHP88_03300</name>
</gene>
<dbReference type="PANTHER" id="PTHR32063:SF18">
    <property type="entry name" value="CATION EFFLUX SYSTEM PROTEIN"/>
    <property type="match status" value="1"/>
</dbReference>
<feature type="transmembrane region" description="Helical" evidence="1">
    <location>
        <begin position="335"/>
        <end position="354"/>
    </location>
</feature>
<evidence type="ECO:0000313" key="3">
    <source>
        <dbReference type="Proteomes" id="UP000316649"/>
    </source>
</evidence>
<sequence>MGITAYTIQNKTVSWMVILLLIGGGIISFNGLGRLEDPAFTIKQALIFIDYPGASAQEVEEEVTLPIENAIQQLAYLDHITSTSSDGSSQIMVEMKSTYRKDDLAQIWDEMRRKINDMQSQLPPGVQTPRIIDDFGDVFGAFMAITGEGYSYETLAEYTDYLRRELVLVPGVGKVNVGGRLTEQVFIEVDRSKVSASGFSMSDIQNLLSAHNLVVDAGSVRVGSESIRISPRSSNEVGLSSLENLLLGNVGGQLVYLKDVAQITQGYADPPQHLYRFNGKPALTLAVSFSTGVNVVQVGQAIDARLRALDDQRPVGMEISRIYDQPGQVEASVNAFLVGLGQAVVIVVLVLLFTMGLRPGVLMSGVLLLTILGTFILMLIFDIELHRISLGALIIALGMLVDNAIVITEGIMISLKRGMTRMQAALTIVNHTRWPLLGATVIAIAAFAPIGLSPDASGEFTGSLFWVLLISLFLSWVFAVTLTPFFCYLMFKEVELEAEHDVQPYKGIAYQTYRSILHLSLHYRWSTIALMSAALIAAVIGFGQVKQAFFPASSLPMFMVEYWLPEGSDIRAVNQDLSALEQQIMEIPEVTQVTTTLGRGAERFMLTYAPELSYPSYAQVIVEVRAFDQIAPAMAQLKGILTDQFPQAFSKFQRFELGPGTKAKVEARLIGPDPVVLRQLGSQVKALFDAEPDAINVRQDWRQRTKVLRPLFDEAEGRRLGISKRDLEQALAMNVQGQTVGLYRQGSKLLPIVVRPPEAERNTVTQLQDIQVYSPARQAYVNIGQVVKQIDLEWTDPLIKRRDRKRTLAVLADPVDGMMPAALHAKLRSQVEAIPLPAEYSLMWGGEYEAQQKANVAVFAFVPLGLLVMVVMTVILFKSARQTLVVWITVPLSIIGVTLGLLSTDSPFSFMALLAVLSLIGMQLKNGIVLIEEIKRLQEELKQPWLQAITDAAISRLRPVSMAALTTILGMVPLLGDVFFQPMAVTIMFGLGFATLLTLIVIPVLFALFYRVKGY</sequence>
<proteinExistence type="predicted"/>
<feature type="transmembrane region" description="Helical" evidence="1">
    <location>
        <begin position="12"/>
        <end position="32"/>
    </location>
</feature>
<dbReference type="RefSeq" id="WP_144357562.1">
    <property type="nucleotide sequence ID" value="NZ_VMNH01000004.1"/>
</dbReference>
<comment type="caution">
    <text evidence="2">The sequence shown here is derived from an EMBL/GenBank/DDBJ whole genome shotgun (WGS) entry which is preliminary data.</text>
</comment>
<dbReference type="Gene3D" id="3.30.2090.10">
    <property type="entry name" value="Multidrug efflux transporter AcrB TolC docking domain, DN and DC subdomains"/>
    <property type="match status" value="2"/>
</dbReference>
<dbReference type="OrthoDB" id="9757940at2"/>
<dbReference type="GO" id="GO:0005886">
    <property type="term" value="C:plasma membrane"/>
    <property type="evidence" value="ECO:0007669"/>
    <property type="project" value="TreeGrafter"/>
</dbReference>
<keyword evidence="1" id="KW-0472">Membrane</keyword>
<dbReference type="PRINTS" id="PR00702">
    <property type="entry name" value="ACRIFLAVINRP"/>
</dbReference>
<protein>
    <submittedName>
        <fullName evidence="2">Efflux RND transporter permease subunit</fullName>
    </submittedName>
</protein>
<evidence type="ECO:0000256" key="1">
    <source>
        <dbReference type="SAM" id="Phobius"/>
    </source>
</evidence>
<evidence type="ECO:0000313" key="2">
    <source>
        <dbReference type="EMBL" id="TVO77838.1"/>
    </source>
</evidence>
<organism evidence="2 3">
    <name type="scientific">Sedimenticola selenatireducens</name>
    <dbReference type="NCBI Taxonomy" id="191960"/>
    <lineage>
        <taxon>Bacteria</taxon>
        <taxon>Pseudomonadati</taxon>
        <taxon>Pseudomonadota</taxon>
        <taxon>Gammaproteobacteria</taxon>
        <taxon>Chromatiales</taxon>
        <taxon>Sedimenticolaceae</taxon>
        <taxon>Sedimenticola</taxon>
    </lineage>
</organism>
<keyword evidence="1" id="KW-0812">Transmembrane</keyword>
<feature type="transmembrane region" description="Helical" evidence="1">
    <location>
        <begin position="908"/>
        <end position="931"/>
    </location>
</feature>
<name>A0A557SK85_9GAMM</name>
<dbReference type="InterPro" id="IPR027463">
    <property type="entry name" value="AcrB_DN_DC_subdom"/>
</dbReference>
<accession>A0A557SK85</accession>
<feature type="transmembrane region" description="Helical" evidence="1">
    <location>
        <begin position="464"/>
        <end position="491"/>
    </location>
</feature>
<dbReference type="EMBL" id="VMNH01000004">
    <property type="protein sequence ID" value="TVO77838.1"/>
    <property type="molecule type" value="Genomic_DNA"/>
</dbReference>
<keyword evidence="1" id="KW-1133">Transmembrane helix</keyword>
<dbReference type="Proteomes" id="UP000316649">
    <property type="component" value="Unassembled WGS sequence"/>
</dbReference>
<keyword evidence="3" id="KW-1185">Reference proteome</keyword>
<dbReference type="GO" id="GO:0042910">
    <property type="term" value="F:xenobiotic transmembrane transporter activity"/>
    <property type="evidence" value="ECO:0007669"/>
    <property type="project" value="TreeGrafter"/>
</dbReference>
<feature type="transmembrane region" description="Helical" evidence="1">
    <location>
        <begin position="986"/>
        <end position="1010"/>
    </location>
</feature>
<feature type="transmembrane region" description="Helical" evidence="1">
    <location>
        <begin position="523"/>
        <end position="543"/>
    </location>
</feature>
<dbReference type="SUPFAM" id="SSF82693">
    <property type="entry name" value="Multidrug efflux transporter AcrB pore domain, PN1, PN2, PC1 and PC2 subdomains"/>
    <property type="match status" value="2"/>
</dbReference>
<dbReference type="SUPFAM" id="SSF82866">
    <property type="entry name" value="Multidrug efflux transporter AcrB transmembrane domain"/>
    <property type="match status" value="2"/>
</dbReference>
<dbReference type="SUPFAM" id="SSF82714">
    <property type="entry name" value="Multidrug efflux transporter AcrB TolC docking domain, DN and DC subdomains"/>
    <property type="match status" value="2"/>
</dbReference>
<feature type="transmembrane region" description="Helical" evidence="1">
    <location>
        <begin position="434"/>
        <end position="452"/>
    </location>
</feature>
<feature type="transmembrane region" description="Helical" evidence="1">
    <location>
        <begin position="856"/>
        <end position="877"/>
    </location>
</feature>
<dbReference type="PANTHER" id="PTHR32063">
    <property type="match status" value="1"/>
</dbReference>
<dbReference type="Pfam" id="PF00873">
    <property type="entry name" value="ACR_tran"/>
    <property type="match status" value="1"/>
</dbReference>